<dbReference type="GO" id="GO:0050482">
    <property type="term" value="P:arachidonate secretion"/>
    <property type="evidence" value="ECO:0007669"/>
    <property type="project" value="InterPro"/>
</dbReference>
<keyword evidence="1" id="KW-0560">Oxidoreductase</keyword>
<protein>
    <submittedName>
        <fullName evidence="3">Uncharacterized protein</fullName>
    </submittedName>
</protein>
<dbReference type="InterPro" id="IPR025337">
    <property type="entry name" value="Questin_oxidase-like"/>
</dbReference>
<dbReference type="PANTHER" id="PTHR35870:SF1">
    <property type="entry name" value="PROTEIN, PUTATIVE (AFU_ORTHOLOGUE AFUA_5G03330)-RELATED"/>
    <property type="match status" value="1"/>
</dbReference>
<dbReference type="PANTHER" id="PTHR35870">
    <property type="entry name" value="PROTEIN, PUTATIVE (AFU_ORTHOLOGUE AFUA_5G03330)-RELATED"/>
    <property type="match status" value="1"/>
</dbReference>
<dbReference type="Proteomes" id="UP000483672">
    <property type="component" value="Unassembled WGS sequence"/>
</dbReference>
<feature type="region of interest" description="Disordered" evidence="2">
    <location>
        <begin position="1"/>
        <end position="28"/>
    </location>
</feature>
<dbReference type="InterPro" id="IPR015141">
    <property type="entry name" value="PLipase_A2_prok/fun"/>
</dbReference>
<dbReference type="AlphaFoldDB" id="A0A7C8QYH0"/>
<name>A0A7C8QYH0_ORBOL</name>
<dbReference type="GO" id="GO:0006644">
    <property type="term" value="P:phospholipid metabolic process"/>
    <property type="evidence" value="ECO:0007669"/>
    <property type="project" value="InterPro"/>
</dbReference>
<feature type="compositionally biased region" description="Polar residues" evidence="2">
    <location>
        <begin position="1"/>
        <end position="27"/>
    </location>
</feature>
<organism evidence="3 4">
    <name type="scientific">Orbilia oligospora</name>
    <name type="common">Nematode-trapping fungus</name>
    <name type="synonym">Arthrobotrys oligospora</name>
    <dbReference type="NCBI Taxonomy" id="2813651"/>
    <lineage>
        <taxon>Eukaryota</taxon>
        <taxon>Fungi</taxon>
        <taxon>Dikarya</taxon>
        <taxon>Ascomycota</taxon>
        <taxon>Pezizomycotina</taxon>
        <taxon>Orbiliomycetes</taxon>
        <taxon>Orbiliales</taxon>
        <taxon>Orbiliaceae</taxon>
        <taxon>Orbilia</taxon>
    </lineage>
</organism>
<evidence type="ECO:0000313" key="3">
    <source>
        <dbReference type="EMBL" id="KAF3229525.1"/>
    </source>
</evidence>
<dbReference type="EMBL" id="WIPF01000012">
    <property type="protein sequence ID" value="KAF3229525.1"/>
    <property type="molecule type" value="Genomic_DNA"/>
</dbReference>
<reference evidence="3 4" key="1">
    <citation type="submission" date="2019-06" db="EMBL/GenBank/DDBJ databases">
        <authorList>
            <person name="Palmer J.M."/>
        </authorList>
    </citation>
    <scope>NUCLEOTIDE SEQUENCE [LARGE SCALE GENOMIC DNA]</scope>
    <source>
        <strain evidence="3 4">TWF191</strain>
    </source>
</reference>
<dbReference type="Gene3D" id="1.20.90.10">
    <property type="entry name" value="Phospholipase A2 domain"/>
    <property type="match status" value="1"/>
</dbReference>
<proteinExistence type="predicted"/>
<dbReference type="Pfam" id="PF14027">
    <property type="entry name" value="Questin_oxidase"/>
    <property type="match status" value="1"/>
</dbReference>
<dbReference type="GO" id="GO:0004623">
    <property type="term" value="F:phospholipase A2 activity"/>
    <property type="evidence" value="ECO:0007669"/>
    <property type="project" value="InterPro"/>
</dbReference>
<dbReference type="SUPFAM" id="SSF48619">
    <property type="entry name" value="Phospholipase A2, PLA2"/>
    <property type="match status" value="1"/>
</dbReference>
<sequence>MTSSSSSKIALTGSPDSGATLRTPTDGSTKKANELLQQNHDNFHIFWDFEDRLHNHVAHHLLAIYALGATAEELQSAYDTNVKTQIPIGDKKPPVLRDISNSDDWGKYLADAENYATFLQYFQDSIEKIGWQETIKKYIFSEKAVADGMPERLVAGFLHPWIHVGYGVEFEQPAIIAEGLAQTAVHDDWPGKYLKACMVAAAAASSKNVEYGNGTTITSLFNEAHGSEKLRKSTKWSDPQKNKAVYANALEEMVALASKWYIPPTASDETIARASAELASASAFICSATPRLDKKVKFDFFLMHTVTSSVFLDVWVRQKWLGNAEKSVLINYFGWMVVNMYVSRGCADINFDQVMNYKPRKRDGQWADVAARATRLKDDGHVSKTVRALVNAEKVSQRYGKTEGFEVGTGLYLKIAEMALDAAEEQEQSNGEEPLWVRSTGHPEAWAKFALVRFKVFKIYSAPNIHVAVHKDGWWSSIRETSMFYKNILLVVSATLITFSQALPAPADSGPSDLESKYAKLRAENPFPAKEPYIHVDGGEVSSSAVAARGFFDSIFSFFGGGPKDEDHDAENPSCGNDVECQTNEAIFSTDMKGFIEDHRNKGLNSPPLIYDADGCSVPAKVADFFKIDKDFPYGYEFLYSCYRHDFGYRNYKQQNRFTEPNRKLLDDNFQKDLLDQCKSQFPKADVFHLKQLFERKWCKTVAKVYYEFVRLCGGGGCKVETVKNMFKGIEH</sequence>
<accession>A0A7C8QYH0</accession>
<dbReference type="GO" id="GO:0016491">
    <property type="term" value="F:oxidoreductase activity"/>
    <property type="evidence" value="ECO:0007669"/>
    <property type="project" value="UniProtKB-KW"/>
</dbReference>
<evidence type="ECO:0000256" key="1">
    <source>
        <dbReference type="ARBA" id="ARBA00023002"/>
    </source>
</evidence>
<evidence type="ECO:0000313" key="4">
    <source>
        <dbReference type="Proteomes" id="UP000483672"/>
    </source>
</evidence>
<comment type="caution">
    <text evidence="3">The sequence shown here is derived from an EMBL/GenBank/DDBJ whole genome shotgun (WGS) entry which is preliminary data.</text>
</comment>
<dbReference type="InterPro" id="IPR036444">
    <property type="entry name" value="PLipase_A2_dom_sf"/>
</dbReference>
<evidence type="ECO:0000256" key="2">
    <source>
        <dbReference type="SAM" id="MobiDB-lite"/>
    </source>
</evidence>
<dbReference type="Pfam" id="PF09056">
    <property type="entry name" value="Phospholip_A2_3"/>
    <property type="match status" value="1"/>
</dbReference>
<gene>
    <name evidence="3" type="ORF">TWF191_001247</name>
</gene>